<dbReference type="Pfam" id="PF01557">
    <property type="entry name" value="FAA_hydrolase"/>
    <property type="match status" value="1"/>
</dbReference>
<dbReference type="InterPro" id="IPR036663">
    <property type="entry name" value="Fumarylacetoacetase_C_sf"/>
</dbReference>
<evidence type="ECO:0000256" key="1">
    <source>
        <dbReference type="ARBA" id="ARBA00010211"/>
    </source>
</evidence>
<dbReference type="EMBL" id="QJJK01000002">
    <property type="protein sequence ID" value="PXW63535.1"/>
    <property type="molecule type" value="Genomic_DNA"/>
</dbReference>
<evidence type="ECO:0000259" key="3">
    <source>
        <dbReference type="Pfam" id="PF01557"/>
    </source>
</evidence>
<protein>
    <submittedName>
        <fullName evidence="4">2-keto-4-pentenoate hydratase/2-oxohepta-3-ene-1,7-dioic acid hydratase in catechol pathway</fullName>
    </submittedName>
</protein>
<dbReference type="InterPro" id="IPR051121">
    <property type="entry name" value="FAH"/>
</dbReference>
<evidence type="ECO:0000313" key="5">
    <source>
        <dbReference type="Proteomes" id="UP000248021"/>
    </source>
</evidence>
<sequence length="311" mass="33399">MRLATIATEAGPRPAAVVGERVLDIAADWHADSPPPHSVLDVIARGQPALALLQQQIERADAGAWQPLDNVRLLAPIPRPAKNVVCVGRNYKLHVEEGARARGVPVDYPKVPEFFTKPPTAVIGTGADIELPGITAKLDYEVELAFVVGRTARNIRAEDALDHIFGVTVLNDVTARDLQRSHGQWFKGKGLDTSCPIGPWIVTTDEFDLRAGHRLWLTVNGELRQDSVTSDMIFDCARILESLSAGMTVEAGDIITTGTPSGVGLGLDPQIWLKDGDVIEAGIDGIGHITNRVRAVWGASAARLPATAQET</sequence>
<evidence type="ECO:0000313" key="4">
    <source>
        <dbReference type="EMBL" id="PXW63535.1"/>
    </source>
</evidence>
<feature type="domain" description="Fumarylacetoacetase-like C-terminal" evidence="3">
    <location>
        <begin position="84"/>
        <end position="294"/>
    </location>
</feature>
<dbReference type="PANTHER" id="PTHR42796:SF4">
    <property type="entry name" value="FUMARYLACETOACETATE HYDROLASE DOMAIN-CONTAINING PROTEIN 2A"/>
    <property type="match status" value="1"/>
</dbReference>
<comment type="caution">
    <text evidence="4">The sequence shown here is derived from an EMBL/GenBank/DDBJ whole genome shotgun (WGS) entry which is preliminary data.</text>
</comment>
<dbReference type="Proteomes" id="UP000248021">
    <property type="component" value="Unassembled WGS sequence"/>
</dbReference>
<dbReference type="Gene3D" id="3.90.850.10">
    <property type="entry name" value="Fumarylacetoacetase-like, C-terminal domain"/>
    <property type="match status" value="1"/>
</dbReference>
<comment type="similarity">
    <text evidence="1">Belongs to the FAH family.</text>
</comment>
<keyword evidence="2" id="KW-0479">Metal-binding</keyword>
<dbReference type="FunFam" id="3.90.850.10:FF:000002">
    <property type="entry name" value="2-hydroxyhepta-2,4-diene-1,7-dioate isomerase"/>
    <property type="match status" value="1"/>
</dbReference>
<dbReference type="GO" id="GO:0019752">
    <property type="term" value="P:carboxylic acid metabolic process"/>
    <property type="evidence" value="ECO:0007669"/>
    <property type="project" value="UniProtKB-ARBA"/>
</dbReference>
<dbReference type="InterPro" id="IPR011234">
    <property type="entry name" value="Fumarylacetoacetase-like_C"/>
</dbReference>
<dbReference type="PANTHER" id="PTHR42796">
    <property type="entry name" value="FUMARYLACETOACETATE HYDROLASE DOMAIN-CONTAINING PROTEIN 2A-RELATED"/>
    <property type="match status" value="1"/>
</dbReference>
<dbReference type="GO" id="GO:0016853">
    <property type="term" value="F:isomerase activity"/>
    <property type="evidence" value="ECO:0007669"/>
    <property type="project" value="UniProtKB-ARBA"/>
</dbReference>
<gene>
    <name evidence="4" type="ORF">C7450_102451</name>
</gene>
<dbReference type="SUPFAM" id="SSF56529">
    <property type="entry name" value="FAH"/>
    <property type="match status" value="1"/>
</dbReference>
<name>A0A2V3UH36_9HYPH</name>
<dbReference type="RefSeq" id="WP_110373787.1">
    <property type="nucleotide sequence ID" value="NZ_JAHBRY010000002.1"/>
</dbReference>
<evidence type="ECO:0000256" key="2">
    <source>
        <dbReference type="ARBA" id="ARBA00022723"/>
    </source>
</evidence>
<keyword evidence="5" id="KW-1185">Reference proteome</keyword>
<dbReference type="OrthoDB" id="5197601at2"/>
<organism evidence="4 5">
    <name type="scientific">Chelatococcus asaccharovorans</name>
    <dbReference type="NCBI Taxonomy" id="28210"/>
    <lineage>
        <taxon>Bacteria</taxon>
        <taxon>Pseudomonadati</taxon>
        <taxon>Pseudomonadota</taxon>
        <taxon>Alphaproteobacteria</taxon>
        <taxon>Hyphomicrobiales</taxon>
        <taxon>Chelatococcaceae</taxon>
        <taxon>Chelatococcus</taxon>
    </lineage>
</organism>
<accession>A0A2V3UH36</accession>
<dbReference type="GO" id="GO:0046872">
    <property type="term" value="F:metal ion binding"/>
    <property type="evidence" value="ECO:0007669"/>
    <property type="project" value="UniProtKB-KW"/>
</dbReference>
<proteinExistence type="inferred from homology"/>
<dbReference type="AlphaFoldDB" id="A0A2V3UH36"/>
<reference evidence="4 5" key="1">
    <citation type="submission" date="2018-05" db="EMBL/GenBank/DDBJ databases">
        <title>Genomic Encyclopedia of Type Strains, Phase IV (KMG-IV): sequencing the most valuable type-strain genomes for metagenomic binning, comparative biology and taxonomic classification.</title>
        <authorList>
            <person name="Goeker M."/>
        </authorList>
    </citation>
    <scope>NUCLEOTIDE SEQUENCE [LARGE SCALE GENOMIC DNA]</scope>
    <source>
        <strain evidence="4 5">DSM 6462</strain>
    </source>
</reference>